<dbReference type="Pfam" id="PF00929">
    <property type="entry name" value="RNase_T"/>
    <property type="match status" value="1"/>
</dbReference>
<dbReference type="OrthoDB" id="9776650at2"/>
<evidence type="ECO:0000256" key="2">
    <source>
        <dbReference type="ARBA" id="ARBA00026073"/>
    </source>
</evidence>
<evidence type="ECO:0000259" key="4">
    <source>
        <dbReference type="SMART" id="SM00292"/>
    </source>
</evidence>
<dbReference type="SUPFAM" id="SSF52113">
    <property type="entry name" value="BRCT domain"/>
    <property type="match status" value="1"/>
</dbReference>
<dbReference type="GO" id="GO:0008408">
    <property type="term" value="F:3'-5' exonuclease activity"/>
    <property type="evidence" value="ECO:0007669"/>
    <property type="project" value="TreeGrafter"/>
</dbReference>
<dbReference type="Pfam" id="PF00533">
    <property type="entry name" value="BRCT"/>
    <property type="match status" value="1"/>
</dbReference>
<accession>A0A5C6EPP4</accession>
<dbReference type="SUPFAM" id="SSF53098">
    <property type="entry name" value="Ribonuclease H-like"/>
    <property type="match status" value="1"/>
</dbReference>
<keyword evidence="7" id="KW-1185">Reference proteome</keyword>
<dbReference type="CDD" id="cd06130">
    <property type="entry name" value="DNA_pol_III_epsilon_like"/>
    <property type="match status" value="1"/>
</dbReference>
<keyword evidence="6" id="KW-0808">Transferase</keyword>
<dbReference type="FunFam" id="3.30.420.10:FF:000045">
    <property type="entry name" value="3'-5' exonuclease DinG"/>
    <property type="match status" value="1"/>
</dbReference>
<dbReference type="AlphaFoldDB" id="A0A5C6EPP4"/>
<keyword evidence="6" id="KW-0548">Nucleotidyltransferase</keyword>
<dbReference type="EMBL" id="SJPW01000005">
    <property type="protein sequence ID" value="TWU51082.1"/>
    <property type="molecule type" value="Genomic_DNA"/>
</dbReference>
<dbReference type="GO" id="GO:0005829">
    <property type="term" value="C:cytosol"/>
    <property type="evidence" value="ECO:0007669"/>
    <property type="project" value="TreeGrafter"/>
</dbReference>
<dbReference type="GO" id="GO:0003676">
    <property type="term" value="F:nucleic acid binding"/>
    <property type="evidence" value="ECO:0007669"/>
    <property type="project" value="InterPro"/>
</dbReference>
<dbReference type="SMART" id="SM00292">
    <property type="entry name" value="BRCT"/>
    <property type="match status" value="1"/>
</dbReference>
<dbReference type="GO" id="GO:0003887">
    <property type="term" value="F:DNA-directed DNA polymerase activity"/>
    <property type="evidence" value="ECO:0007669"/>
    <property type="project" value="UniProtKB-EC"/>
</dbReference>
<dbReference type="InterPro" id="IPR001357">
    <property type="entry name" value="BRCT_dom"/>
</dbReference>
<organism evidence="6 7">
    <name type="scientific">Rubripirellula tenax</name>
    <dbReference type="NCBI Taxonomy" id="2528015"/>
    <lineage>
        <taxon>Bacteria</taxon>
        <taxon>Pseudomonadati</taxon>
        <taxon>Planctomycetota</taxon>
        <taxon>Planctomycetia</taxon>
        <taxon>Pirellulales</taxon>
        <taxon>Pirellulaceae</taxon>
        <taxon>Rubripirellula</taxon>
    </lineage>
</organism>
<evidence type="ECO:0000256" key="3">
    <source>
        <dbReference type="SAM" id="MobiDB-lite"/>
    </source>
</evidence>
<comment type="function">
    <text evidence="1">DNA polymerase III is a complex, multichain enzyme responsible for most of the replicative synthesis in bacteria. The epsilon subunit contain the editing function and is a proofreading 3'-5' exonuclease.</text>
</comment>
<dbReference type="Gene3D" id="3.30.420.10">
    <property type="entry name" value="Ribonuclease H-like superfamily/Ribonuclease H"/>
    <property type="match status" value="1"/>
</dbReference>
<protein>
    <submittedName>
        <fullName evidence="6">DNA polymerase III PolC-type</fullName>
        <ecNumber evidence="6">2.7.7.7</ecNumber>
    </submittedName>
</protein>
<dbReference type="EC" id="2.7.7.7" evidence="6"/>
<feature type="domain" description="BRCT" evidence="4">
    <location>
        <begin position="264"/>
        <end position="343"/>
    </location>
</feature>
<dbReference type="Gene3D" id="3.40.50.10190">
    <property type="entry name" value="BRCT domain"/>
    <property type="match status" value="1"/>
</dbReference>
<comment type="subunit">
    <text evidence="2">DNA polymerase III contains a core (composed of alpha, epsilon and theta chains) that associates with a tau subunit. This core dimerizes to form the POLIII' complex. PolIII' associates with the gamma complex (composed of gamma, delta, delta', psi and chi chains) and with the beta chain to form the complete DNA polymerase III complex.</text>
</comment>
<feature type="region of interest" description="Disordered" evidence="3">
    <location>
        <begin position="193"/>
        <end position="219"/>
    </location>
</feature>
<evidence type="ECO:0000313" key="6">
    <source>
        <dbReference type="EMBL" id="TWU51082.1"/>
    </source>
</evidence>
<feature type="domain" description="Exonuclease" evidence="5">
    <location>
        <begin position="6"/>
        <end position="170"/>
    </location>
</feature>
<gene>
    <name evidence="6" type="primary">polC</name>
    <name evidence="6" type="ORF">Poly51_43760</name>
</gene>
<dbReference type="InterPro" id="IPR036420">
    <property type="entry name" value="BRCT_dom_sf"/>
</dbReference>
<comment type="caution">
    <text evidence="6">The sequence shown here is derived from an EMBL/GenBank/DDBJ whole genome shotgun (WGS) entry which is preliminary data.</text>
</comment>
<dbReference type="CDD" id="cd17748">
    <property type="entry name" value="BRCT_DNA_ligase_like"/>
    <property type="match status" value="1"/>
</dbReference>
<dbReference type="InterPro" id="IPR012337">
    <property type="entry name" value="RNaseH-like_sf"/>
</dbReference>
<dbReference type="InterPro" id="IPR013520">
    <property type="entry name" value="Ribonucl_H"/>
</dbReference>
<dbReference type="PANTHER" id="PTHR30231:SF42">
    <property type="entry name" value="EXONUCLEASE"/>
    <property type="match status" value="1"/>
</dbReference>
<dbReference type="SMART" id="SM00479">
    <property type="entry name" value="EXOIII"/>
    <property type="match status" value="1"/>
</dbReference>
<dbReference type="RefSeq" id="WP_146459743.1">
    <property type="nucleotide sequence ID" value="NZ_SJPW01000005.1"/>
</dbReference>
<dbReference type="Proteomes" id="UP000318288">
    <property type="component" value="Unassembled WGS sequence"/>
</dbReference>
<proteinExistence type="predicted"/>
<dbReference type="InterPro" id="IPR036397">
    <property type="entry name" value="RNaseH_sf"/>
</dbReference>
<name>A0A5C6EPP4_9BACT</name>
<dbReference type="PANTHER" id="PTHR30231">
    <property type="entry name" value="DNA POLYMERASE III SUBUNIT EPSILON"/>
    <property type="match status" value="1"/>
</dbReference>
<reference evidence="6 7" key="1">
    <citation type="submission" date="2019-02" db="EMBL/GenBank/DDBJ databases">
        <title>Deep-cultivation of Planctomycetes and their phenomic and genomic characterization uncovers novel biology.</title>
        <authorList>
            <person name="Wiegand S."/>
            <person name="Jogler M."/>
            <person name="Boedeker C."/>
            <person name="Pinto D."/>
            <person name="Vollmers J."/>
            <person name="Rivas-Marin E."/>
            <person name="Kohn T."/>
            <person name="Peeters S.H."/>
            <person name="Heuer A."/>
            <person name="Rast P."/>
            <person name="Oberbeckmann S."/>
            <person name="Bunk B."/>
            <person name="Jeske O."/>
            <person name="Meyerdierks A."/>
            <person name="Storesund J.E."/>
            <person name="Kallscheuer N."/>
            <person name="Luecker S."/>
            <person name="Lage O.M."/>
            <person name="Pohl T."/>
            <person name="Merkel B.J."/>
            <person name="Hornburger P."/>
            <person name="Mueller R.-W."/>
            <person name="Bruemmer F."/>
            <person name="Labrenz M."/>
            <person name="Spormann A.M."/>
            <person name="Op Den Camp H."/>
            <person name="Overmann J."/>
            <person name="Amann R."/>
            <person name="Jetten M.S.M."/>
            <person name="Mascher T."/>
            <person name="Medema M.H."/>
            <person name="Devos D.P."/>
            <person name="Kaster A.-K."/>
            <person name="Ovreas L."/>
            <person name="Rohde M."/>
            <person name="Galperin M.Y."/>
            <person name="Jogler C."/>
        </authorList>
    </citation>
    <scope>NUCLEOTIDE SEQUENCE [LARGE SCALE GENOMIC DNA]</scope>
    <source>
        <strain evidence="6 7">Poly51</strain>
    </source>
</reference>
<evidence type="ECO:0000313" key="7">
    <source>
        <dbReference type="Proteomes" id="UP000318288"/>
    </source>
</evidence>
<evidence type="ECO:0000256" key="1">
    <source>
        <dbReference type="ARBA" id="ARBA00025483"/>
    </source>
</evidence>
<sequence>MEFSADFTAIDFETANRRRDSACQLAAVVVRGGRIVDQAMWMIRPEPLYFSRGNIEIHGITPAQVRGESVFGDHWPDIAAKLGDDCLVAHNASFDIGVMIACLQQVDHPVPDLSFTCTRAVARRTWPHRPRFGLKPLAEWLGIRFRHHDALEDSIACAKIMMAAGIDREATSLTDLEKRLNLNRGRAGEWGYRGPRAGSASRRRPRAASAITRRADPPSSAVGVPFLYPGQDNGASVADPSAQYATATAAPIDIQRMMVRAEFIRPLAGQRFVLTGRLDSMTREEAELLATRLGGECQAGLDETTDLWIQGQTESSTDPHPVANANSIRTVTETEFLEFVISPTRT</sequence>
<evidence type="ECO:0000259" key="5">
    <source>
        <dbReference type="SMART" id="SM00479"/>
    </source>
</evidence>